<dbReference type="InterPro" id="IPR036396">
    <property type="entry name" value="Cyt_P450_sf"/>
</dbReference>
<dbReference type="EMBL" id="CP069043">
    <property type="protein sequence ID" value="QRD06989.1"/>
    <property type="molecule type" value="Genomic_DNA"/>
</dbReference>
<dbReference type="InterPro" id="IPR002401">
    <property type="entry name" value="Cyt_P450_E_grp-I"/>
</dbReference>
<protein>
    <submittedName>
        <fullName evidence="10">Uncharacterized protein</fullName>
    </submittedName>
</protein>
<evidence type="ECO:0000313" key="11">
    <source>
        <dbReference type="Proteomes" id="UP000663193"/>
    </source>
</evidence>
<keyword evidence="5 9" id="KW-0560">Oxidoreductase</keyword>
<dbReference type="PRINTS" id="PR00463">
    <property type="entry name" value="EP450I"/>
</dbReference>
<dbReference type="VEuPathDB" id="FungiDB:JI435_126060"/>
<dbReference type="OrthoDB" id="3796296at2759"/>
<dbReference type="GO" id="GO:0005506">
    <property type="term" value="F:iron ion binding"/>
    <property type="evidence" value="ECO:0007669"/>
    <property type="project" value="InterPro"/>
</dbReference>
<organism evidence="10 11">
    <name type="scientific">Phaeosphaeria nodorum (strain SN15 / ATCC MYA-4574 / FGSC 10173)</name>
    <name type="common">Glume blotch fungus</name>
    <name type="synonym">Parastagonospora nodorum</name>
    <dbReference type="NCBI Taxonomy" id="321614"/>
    <lineage>
        <taxon>Eukaryota</taxon>
        <taxon>Fungi</taxon>
        <taxon>Dikarya</taxon>
        <taxon>Ascomycota</taxon>
        <taxon>Pezizomycotina</taxon>
        <taxon>Dothideomycetes</taxon>
        <taxon>Pleosporomycetidae</taxon>
        <taxon>Pleosporales</taxon>
        <taxon>Pleosporineae</taxon>
        <taxon>Phaeosphaeriaceae</taxon>
        <taxon>Parastagonospora</taxon>
    </lineage>
</organism>
<dbReference type="PANTHER" id="PTHR24305:SF230">
    <property type="entry name" value="P450, PUTATIVE (EUROFUNG)-RELATED"/>
    <property type="match status" value="1"/>
</dbReference>
<accession>A0A7U2NQS4</accession>
<evidence type="ECO:0000256" key="9">
    <source>
        <dbReference type="RuleBase" id="RU000461"/>
    </source>
</evidence>
<evidence type="ECO:0000256" key="7">
    <source>
        <dbReference type="ARBA" id="ARBA00023033"/>
    </source>
</evidence>
<dbReference type="GO" id="GO:0020037">
    <property type="term" value="F:heme binding"/>
    <property type="evidence" value="ECO:0007669"/>
    <property type="project" value="InterPro"/>
</dbReference>
<evidence type="ECO:0000256" key="4">
    <source>
        <dbReference type="ARBA" id="ARBA00022723"/>
    </source>
</evidence>
<evidence type="ECO:0000313" key="10">
    <source>
        <dbReference type="EMBL" id="QRD06989.1"/>
    </source>
</evidence>
<dbReference type="PANTHER" id="PTHR24305">
    <property type="entry name" value="CYTOCHROME P450"/>
    <property type="match status" value="1"/>
</dbReference>
<keyword evidence="7 9" id="KW-0503">Monooxygenase</keyword>
<dbReference type="GO" id="GO:0004497">
    <property type="term" value="F:monooxygenase activity"/>
    <property type="evidence" value="ECO:0007669"/>
    <property type="project" value="UniProtKB-KW"/>
</dbReference>
<dbReference type="PRINTS" id="PR00385">
    <property type="entry name" value="P450"/>
</dbReference>
<evidence type="ECO:0000256" key="2">
    <source>
        <dbReference type="ARBA" id="ARBA00010617"/>
    </source>
</evidence>
<keyword evidence="11" id="KW-1185">Reference proteome</keyword>
<dbReference type="PROSITE" id="PS00086">
    <property type="entry name" value="CYTOCHROME_P450"/>
    <property type="match status" value="1"/>
</dbReference>
<evidence type="ECO:0000256" key="3">
    <source>
        <dbReference type="ARBA" id="ARBA00022617"/>
    </source>
</evidence>
<comment type="similarity">
    <text evidence="2 9">Belongs to the cytochrome P450 family.</text>
</comment>
<dbReference type="Pfam" id="PF00067">
    <property type="entry name" value="p450"/>
    <property type="match status" value="1"/>
</dbReference>
<keyword evidence="6 8" id="KW-0408">Iron</keyword>
<dbReference type="GO" id="GO:0016705">
    <property type="term" value="F:oxidoreductase activity, acting on paired donors, with incorporation or reduction of molecular oxygen"/>
    <property type="evidence" value="ECO:0007669"/>
    <property type="project" value="InterPro"/>
</dbReference>
<comment type="cofactor">
    <cofactor evidence="1 8">
        <name>heme</name>
        <dbReference type="ChEBI" id="CHEBI:30413"/>
    </cofactor>
</comment>
<evidence type="ECO:0000256" key="5">
    <source>
        <dbReference type="ARBA" id="ARBA00023002"/>
    </source>
</evidence>
<keyword evidence="3 8" id="KW-0349">Heme</keyword>
<dbReference type="InterPro" id="IPR050121">
    <property type="entry name" value="Cytochrome_P450_monoxygenase"/>
</dbReference>
<proteinExistence type="inferred from homology"/>
<dbReference type="FunFam" id="1.10.630.10:FF:000333">
    <property type="entry name" value="Uncharacterized protein"/>
    <property type="match status" value="1"/>
</dbReference>
<sequence>MTGCRELSEPLRQTQTSLSPVAWDELVMNTSSLVVAGAETSATTVAATLYLLLANSEVYEHLRTEVRSVFKTSDEITLSAVNNLEYSLACLDEAMRMLPAVPGGLPRVVPSGGRVLGGNFVPQGTIVATWHWALYHNKKFFKNPFEFRPERFLGAESFTSDARQLIQPFHVGRRACIGRSLAYAQLRLILARLIFEFDMELTDESRDWLHELRPYNLWYKAPLYVRIKSHKTEE</sequence>
<keyword evidence="4 8" id="KW-0479">Metal-binding</keyword>
<dbReference type="InterPro" id="IPR017972">
    <property type="entry name" value="Cyt_P450_CS"/>
</dbReference>
<dbReference type="Proteomes" id="UP000663193">
    <property type="component" value="Chromosome 21"/>
</dbReference>
<dbReference type="AlphaFoldDB" id="A0A7U2NQS4"/>
<feature type="binding site" description="axial binding residue" evidence="8">
    <location>
        <position position="176"/>
    </location>
    <ligand>
        <name>heme</name>
        <dbReference type="ChEBI" id="CHEBI:30413"/>
    </ligand>
    <ligandPart>
        <name>Fe</name>
        <dbReference type="ChEBI" id="CHEBI:18248"/>
    </ligandPart>
</feature>
<reference evidence="11" key="1">
    <citation type="journal article" date="2021" name="BMC Genomics">
        <title>Chromosome-level genome assembly and manually-curated proteome of model necrotroph Parastagonospora nodorum Sn15 reveals a genome-wide trove of candidate effector homologs, and redundancy of virulence-related functions within an accessory chromosome.</title>
        <authorList>
            <person name="Bertazzoni S."/>
            <person name="Jones D.A.B."/>
            <person name="Phan H.T."/>
            <person name="Tan K.-C."/>
            <person name="Hane J.K."/>
        </authorList>
    </citation>
    <scope>NUCLEOTIDE SEQUENCE [LARGE SCALE GENOMIC DNA]</scope>
    <source>
        <strain evidence="11">SN15 / ATCC MYA-4574 / FGSC 10173)</strain>
    </source>
</reference>
<evidence type="ECO:0000256" key="8">
    <source>
        <dbReference type="PIRSR" id="PIRSR602401-1"/>
    </source>
</evidence>
<dbReference type="SUPFAM" id="SSF48264">
    <property type="entry name" value="Cytochrome P450"/>
    <property type="match status" value="1"/>
</dbReference>
<evidence type="ECO:0000256" key="6">
    <source>
        <dbReference type="ARBA" id="ARBA00023004"/>
    </source>
</evidence>
<name>A0A7U2NQS4_PHANO</name>
<gene>
    <name evidence="10" type="ORF">JI435_126060</name>
</gene>
<evidence type="ECO:0000256" key="1">
    <source>
        <dbReference type="ARBA" id="ARBA00001971"/>
    </source>
</evidence>
<dbReference type="InterPro" id="IPR001128">
    <property type="entry name" value="Cyt_P450"/>
</dbReference>
<dbReference type="Gene3D" id="1.10.630.10">
    <property type="entry name" value="Cytochrome P450"/>
    <property type="match status" value="1"/>
</dbReference>